<dbReference type="AlphaFoldDB" id="A0A0K2TYE9"/>
<evidence type="ECO:0000256" key="1">
    <source>
        <dbReference type="SAM" id="SignalP"/>
    </source>
</evidence>
<evidence type="ECO:0000313" key="2">
    <source>
        <dbReference type="EMBL" id="CDW30860.1"/>
    </source>
</evidence>
<feature type="signal peptide" evidence="1">
    <location>
        <begin position="1"/>
        <end position="23"/>
    </location>
</feature>
<dbReference type="EMBL" id="HACA01013499">
    <property type="protein sequence ID" value="CDW30860.1"/>
    <property type="molecule type" value="Transcribed_RNA"/>
</dbReference>
<feature type="chain" id="PRO_5005488262" evidence="1">
    <location>
        <begin position="24"/>
        <end position="182"/>
    </location>
</feature>
<proteinExistence type="predicted"/>
<name>A0A0K2TYE9_LEPSM</name>
<protein>
    <submittedName>
        <fullName evidence="2">Uncharacterized protein</fullName>
    </submittedName>
</protein>
<accession>A0A0K2TYE9</accession>
<keyword evidence="1" id="KW-0732">Signal</keyword>
<organism evidence="2">
    <name type="scientific">Lepeophtheirus salmonis</name>
    <name type="common">Salmon louse</name>
    <name type="synonym">Caligus salmonis</name>
    <dbReference type="NCBI Taxonomy" id="72036"/>
    <lineage>
        <taxon>Eukaryota</taxon>
        <taxon>Metazoa</taxon>
        <taxon>Ecdysozoa</taxon>
        <taxon>Arthropoda</taxon>
        <taxon>Crustacea</taxon>
        <taxon>Multicrustacea</taxon>
        <taxon>Hexanauplia</taxon>
        <taxon>Copepoda</taxon>
        <taxon>Siphonostomatoida</taxon>
        <taxon>Caligidae</taxon>
        <taxon>Lepeophtheirus</taxon>
    </lineage>
</organism>
<reference evidence="2" key="1">
    <citation type="submission" date="2014-05" db="EMBL/GenBank/DDBJ databases">
        <authorList>
            <person name="Chronopoulou M."/>
        </authorList>
    </citation>
    <scope>NUCLEOTIDE SEQUENCE</scope>
    <source>
        <tissue evidence="2">Whole organism</tissue>
    </source>
</reference>
<sequence>MKIFFFCTLFLSSYFQCMPLVKATCRGEKDCLKTYSCSFSLFSSSKCIPPRQRNVFCGKNRNGQTVPDHEICIQDQVKDDNLKGPGLAVNRCYKTKGSFKCQNAYLNYCVTDYTMKQPIKNICPPNFNCVNREFKNGKAKVCIPSKNFQRFGKCSNDFDCGYSTLLNNWALCLGSKCDGPIQ</sequence>